<keyword evidence="2" id="KW-0732">Signal</keyword>
<dbReference type="RefSeq" id="WP_149277801.1">
    <property type="nucleotide sequence ID" value="NZ_CP043506.1"/>
</dbReference>
<reference evidence="3 4" key="1">
    <citation type="submission" date="2019-09" db="EMBL/GenBank/DDBJ databases">
        <title>Genome sequencing of strain KACC 21233.</title>
        <authorList>
            <person name="Heo J."/>
            <person name="Kim S.-J."/>
            <person name="Kim J.-S."/>
            <person name="Hong S.-B."/>
            <person name="Kwon S.-W."/>
        </authorList>
    </citation>
    <scope>NUCLEOTIDE SEQUENCE [LARGE SCALE GENOMIC DNA]</scope>
    <source>
        <strain evidence="3 4">KACC 21233</strain>
    </source>
</reference>
<gene>
    <name evidence="3" type="ORF">FLP30_00145</name>
</gene>
<evidence type="ECO:0000313" key="3">
    <source>
        <dbReference type="EMBL" id="QEO16353.1"/>
    </source>
</evidence>
<protein>
    <submittedName>
        <fullName evidence="3">Porin</fullName>
    </submittedName>
</protein>
<evidence type="ECO:0000313" key="4">
    <source>
        <dbReference type="Proteomes" id="UP000324536"/>
    </source>
</evidence>
<sequence>MASGKKALVATLMAASVAGLPCAPFSRAHADDYSDLLDILRAKGSLTRHEYDLLLVKHQRHTAEAANAARMQAQVQRPARVASLTPGHHVGGHAGAASAATSSYEPGIRFVSSDDESTSRAERAASKAEASARSAQAAVDMLNSADVVHVAKYVPGKGLTFKAGPVDINLSGFINGFYTYNSPAGGSPVAGGVSGGSSGFDSSSVRNGLLPAGLALKLSTTQEGIDMSAVMGMYPGIDNAKNGAFNANTGGSPVGLGTPGIDFRQIYVTFGNSRIGTFKVGRDLALFGSDAIMNDATLLSVGAPGSNASPGNTSLGRIGVGYVYADWIPQISYATPKYKGLQGKIGVFQPLDEFNYADGGTATPHLSSVSTQHASPMVQGQVTYDGTVGAVQAHIWASFLIQHQQALYSETLSADSHKGAMVEAGDVGAKLTYGPFEGVGYYYRGSGLGTTALFFDGVAANGRKRTSEGYYVQAAYHATKKFKLVGSYGVSNLYQAPGENSPTLVRRNQSIIGAGYYQLTDWLNIVGEYAHTSSDAHGPNSESDNTASAGVILVF</sequence>
<accession>A0A5C1YJZ1</accession>
<dbReference type="SUPFAM" id="SSF56935">
    <property type="entry name" value="Porins"/>
    <property type="match status" value="1"/>
</dbReference>
<dbReference type="KEGG" id="acek:FLP30_00145"/>
<dbReference type="OrthoDB" id="8735103at2"/>
<organism evidence="3 4">
    <name type="scientific">Acetobacter vaccinii</name>
    <dbReference type="NCBI Taxonomy" id="2592655"/>
    <lineage>
        <taxon>Bacteria</taxon>
        <taxon>Pseudomonadati</taxon>
        <taxon>Pseudomonadota</taxon>
        <taxon>Alphaproteobacteria</taxon>
        <taxon>Acetobacterales</taxon>
        <taxon>Acetobacteraceae</taxon>
        <taxon>Acetobacter</taxon>
    </lineage>
</organism>
<feature type="chain" id="PRO_5022700466" evidence="2">
    <location>
        <begin position="31"/>
        <end position="555"/>
    </location>
</feature>
<feature type="compositionally biased region" description="Basic and acidic residues" evidence="1">
    <location>
        <begin position="117"/>
        <end position="126"/>
    </location>
</feature>
<proteinExistence type="predicted"/>
<dbReference type="Proteomes" id="UP000324536">
    <property type="component" value="Chromosome"/>
</dbReference>
<name>A0A5C1YJZ1_9PROT</name>
<feature type="region of interest" description="Disordered" evidence="1">
    <location>
        <begin position="109"/>
        <end position="128"/>
    </location>
</feature>
<feature type="signal peptide" evidence="2">
    <location>
        <begin position="1"/>
        <end position="30"/>
    </location>
</feature>
<dbReference type="InterPro" id="IPR023614">
    <property type="entry name" value="Porin_dom_sf"/>
</dbReference>
<evidence type="ECO:0000256" key="1">
    <source>
        <dbReference type="SAM" id="MobiDB-lite"/>
    </source>
</evidence>
<dbReference type="EMBL" id="CP043506">
    <property type="protein sequence ID" value="QEO16353.1"/>
    <property type="molecule type" value="Genomic_DNA"/>
</dbReference>
<evidence type="ECO:0000256" key="2">
    <source>
        <dbReference type="SAM" id="SignalP"/>
    </source>
</evidence>
<keyword evidence="4" id="KW-1185">Reference proteome</keyword>
<dbReference type="AlphaFoldDB" id="A0A5C1YJZ1"/>
<dbReference type="Gene3D" id="2.40.160.10">
    <property type="entry name" value="Porin"/>
    <property type="match status" value="1"/>
</dbReference>